<dbReference type="OMA" id="THAICKK"/>
<evidence type="ECO:0000256" key="6">
    <source>
        <dbReference type="ARBA" id="ARBA00023125"/>
    </source>
</evidence>
<reference evidence="11" key="2">
    <citation type="submission" date="2025-08" db="UniProtKB">
        <authorList>
            <consortium name="Ensembl"/>
        </authorList>
    </citation>
    <scope>IDENTIFICATION</scope>
</reference>
<feature type="domain" description="BED-type" evidence="10">
    <location>
        <begin position="41"/>
        <end position="97"/>
    </location>
</feature>
<dbReference type="GO" id="GO:0003677">
    <property type="term" value="F:DNA binding"/>
    <property type="evidence" value="ECO:0007669"/>
    <property type="project" value="UniProtKB-KW"/>
</dbReference>
<evidence type="ECO:0000256" key="7">
    <source>
        <dbReference type="ARBA" id="ARBA00023163"/>
    </source>
</evidence>
<evidence type="ECO:0000256" key="5">
    <source>
        <dbReference type="ARBA" id="ARBA00023015"/>
    </source>
</evidence>
<reference evidence="11" key="3">
    <citation type="submission" date="2025-09" db="UniProtKB">
        <authorList>
            <consortium name="Ensembl"/>
        </authorList>
    </citation>
    <scope>IDENTIFICATION</scope>
</reference>
<dbReference type="Pfam" id="PF02892">
    <property type="entry name" value="zf-BED"/>
    <property type="match status" value="1"/>
</dbReference>
<dbReference type="InterPro" id="IPR008906">
    <property type="entry name" value="HATC_C_dom"/>
</dbReference>
<organism evidence="11 12">
    <name type="scientific">Gadus morhua</name>
    <name type="common">Atlantic cod</name>
    <dbReference type="NCBI Taxonomy" id="8049"/>
    <lineage>
        <taxon>Eukaryota</taxon>
        <taxon>Metazoa</taxon>
        <taxon>Chordata</taxon>
        <taxon>Craniata</taxon>
        <taxon>Vertebrata</taxon>
        <taxon>Euteleostomi</taxon>
        <taxon>Actinopterygii</taxon>
        <taxon>Neopterygii</taxon>
        <taxon>Teleostei</taxon>
        <taxon>Neoteleostei</taxon>
        <taxon>Acanthomorphata</taxon>
        <taxon>Zeiogadaria</taxon>
        <taxon>Gadariae</taxon>
        <taxon>Gadiformes</taxon>
        <taxon>Gadoidei</taxon>
        <taxon>Gadidae</taxon>
        <taxon>Gadus</taxon>
    </lineage>
</organism>
<evidence type="ECO:0000313" key="11">
    <source>
        <dbReference type="Ensembl" id="ENSGMOP00000045616.1"/>
    </source>
</evidence>
<dbReference type="Ensembl" id="ENSGMOT00000076882.1">
    <property type="protein sequence ID" value="ENSGMOP00000045616.1"/>
    <property type="gene ID" value="ENSGMOG00000034469.1"/>
</dbReference>
<keyword evidence="3 9" id="KW-0863">Zinc-finger</keyword>
<keyword evidence="8" id="KW-0539">Nucleus</keyword>
<dbReference type="PANTHER" id="PTHR46481">
    <property type="entry name" value="ZINC FINGER BED DOMAIN-CONTAINING PROTEIN 4"/>
    <property type="match status" value="1"/>
</dbReference>
<dbReference type="SUPFAM" id="SSF57667">
    <property type="entry name" value="beta-beta-alpha zinc fingers"/>
    <property type="match status" value="1"/>
</dbReference>
<keyword evidence="6" id="KW-0238">DNA-binding</keyword>
<comment type="subcellular location">
    <subcellularLocation>
        <location evidence="1">Nucleus</location>
    </subcellularLocation>
</comment>
<evidence type="ECO:0000256" key="8">
    <source>
        <dbReference type="ARBA" id="ARBA00023242"/>
    </source>
</evidence>
<evidence type="ECO:0000256" key="2">
    <source>
        <dbReference type="ARBA" id="ARBA00022723"/>
    </source>
</evidence>
<keyword evidence="7" id="KW-0804">Transcription</keyword>
<proteinExistence type="predicted"/>
<dbReference type="GeneTree" id="ENSGT00940000158431"/>
<dbReference type="Proteomes" id="UP000694546">
    <property type="component" value="Chromosome 1"/>
</dbReference>
<dbReference type="PROSITE" id="PS50808">
    <property type="entry name" value="ZF_BED"/>
    <property type="match status" value="1"/>
</dbReference>
<dbReference type="InterPro" id="IPR012337">
    <property type="entry name" value="RNaseH-like_sf"/>
</dbReference>
<dbReference type="SUPFAM" id="SSF53098">
    <property type="entry name" value="Ribonuclease H-like"/>
    <property type="match status" value="1"/>
</dbReference>
<dbReference type="GO" id="GO:0008270">
    <property type="term" value="F:zinc ion binding"/>
    <property type="evidence" value="ECO:0007669"/>
    <property type="project" value="UniProtKB-KW"/>
</dbReference>
<keyword evidence="5" id="KW-0805">Transcription regulation</keyword>
<dbReference type="InterPro" id="IPR003656">
    <property type="entry name" value="Znf_BED"/>
</dbReference>
<protein>
    <recommendedName>
        <fullName evidence="10">BED-type domain-containing protein</fullName>
    </recommendedName>
</protein>
<keyword evidence="2" id="KW-0479">Metal-binding</keyword>
<dbReference type="Pfam" id="PF05699">
    <property type="entry name" value="Dimer_Tnp_hAT"/>
    <property type="match status" value="1"/>
</dbReference>
<reference evidence="11" key="1">
    <citation type="submission" date="2019-07" db="EMBL/GenBank/DDBJ databases">
        <authorList>
            <consortium name="Wellcome Sanger Institute Data Sharing"/>
        </authorList>
    </citation>
    <scope>NUCLEOTIDE SEQUENCE [LARGE SCALE GENOMIC DNA]</scope>
</reference>
<evidence type="ECO:0000256" key="9">
    <source>
        <dbReference type="PROSITE-ProRule" id="PRU00027"/>
    </source>
</evidence>
<evidence type="ECO:0000256" key="4">
    <source>
        <dbReference type="ARBA" id="ARBA00022833"/>
    </source>
</evidence>
<keyword evidence="4" id="KW-0862">Zinc</keyword>
<accession>A0A8C5BFN4</accession>
<evidence type="ECO:0000256" key="3">
    <source>
        <dbReference type="ARBA" id="ARBA00022771"/>
    </source>
</evidence>
<dbReference type="AlphaFoldDB" id="A0A8C5BFN4"/>
<dbReference type="SUPFAM" id="SSF140996">
    <property type="entry name" value="Hermes dimerisation domain"/>
    <property type="match status" value="1"/>
</dbReference>
<keyword evidence="12" id="KW-1185">Reference proteome</keyword>
<evidence type="ECO:0000256" key="1">
    <source>
        <dbReference type="ARBA" id="ARBA00004123"/>
    </source>
</evidence>
<evidence type="ECO:0000313" key="12">
    <source>
        <dbReference type="Proteomes" id="UP000694546"/>
    </source>
</evidence>
<dbReference type="PANTHER" id="PTHR46481:SF4">
    <property type="entry name" value="ZINC FINGER BED DOMAIN-CONTAINING PROTEIN 4"/>
    <property type="match status" value="1"/>
</dbReference>
<dbReference type="InterPro" id="IPR052035">
    <property type="entry name" value="ZnF_BED_domain_contain"/>
</dbReference>
<dbReference type="SMART" id="SM00614">
    <property type="entry name" value="ZnF_BED"/>
    <property type="match status" value="1"/>
</dbReference>
<dbReference type="InterPro" id="IPR036236">
    <property type="entry name" value="Znf_C2H2_sf"/>
</dbReference>
<dbReference type="GO" id="GO:0005634">
    <property type="term" value="C:nucleus"/>
    <property type="evidence" value="ECO:0007669"/>
    <property type="project" value="UniProtKB-SubCell"/>
</dbReference>
<evidence type="ECO:0000259" key="10">
    <source>
        <dbReference type="PROSITE" id="PS50808"/>
    </source>
</evidence>
<dbReference type="GO" id="GO:0046983">
    <property type="term" value="F:protein dimerization activity"/>
    <property type="evidence" value="ECO:0007669"/>
    <property type="project" value="InterPro"/>
</dbReference>
<sequence length="600" mass="67065">MSKKSTCLIGRVSSLASSSSSTANPTANSQDDVQAIVSPLGYKSAVWKYFGFLKKDGSTDKTHAICKKCRSAIKYSGNTTNLSGHLIKKHGIDPHEACGNVVDVSAVFSPQKLNHNSKRAMSITAAISNLFCKDMRPYCVVENAGFRELHHTLEPKYTIPSRQFFSDTCIPKLYNDAKDNVKRELMEAKRVALTTDSWTSCTTEVYVTVTSHHIDADWQMKNFVLQTRVLNDSHTGANLAAVLREACEEWNIRDRNPALVTDNASNMTVAGAEAKMTPHIKCFGHTINLATQRGLKCVGATRLLGRVRRIVTFFHRSTVATAVLKEKQKLLGIPVHKLKQDVSTRWISSFDMLERFLEQQAAVCASLLDRKIRKGVNDIHTLSESDITVAEDMVKLLGPVRTATTIMCEEKQPTLSVITPLRAKLLVHYLDTEEDSALLGEMKETMSRELSQRYKDVQQVLHIASALDARFKTLPFLSEEEKEAAFQRITYEALELWDQKVNSEGEDEENMDQEDGDGDSETVRKEVMSYFGENPIPRDDNPLSWWKDNAIRFPTVAAVAKSYLSIPATSTASERLFSVAGNIVSKKRASLCVFKASRFH</sequence>
<name>A0A8C5BFN4_GADMO</name>